<dbReference type="Proteomes" id="UP000591131">
    <property type="component" value="Unassembled WGS sequence"/>
</dbReference>
<dbReference type="AlphaFoldDB" id="A0A7J6M1K7"/>
<proteinExistence type="predicted"/>
<evidence type="ECO:0000313" key="1">
    <source>
        <dbReference type="EMBL" id="KAF4665374.1"/>
    </source>
</evidence>
<organism evidence="1 2">
    <name type="scientific">Perkinsus chesapeaki</name>
    <name type="common">Clam parasite</name>
    <name type="synonym">Perkinsus andrewsi</name>
    <dbReference type="NCBI Taxonomy" id="330153"/>
    <lineage>
        <taxon>Eukaryota</taxon>
        <taxon>Sar</taxon>
        <taxon>Alveolata</taxon>
        <taxon>Perkinsozoa</taxon>
        <taxon>Perkinsea</taxon>
        <taxon>Perkinsida</taxon>
        <taxon>Perkinsidae</taxon>
        <taxon>Perkinsus</taxon>
    </lineage>
</organism>
<keyword evidence="2" id="KW-1185">Reference proteome</keyword>
<reference evidence="1 2" key="1">
    <citation type="submission" date="2020-04" db="EMBL/GenBank/DDBJ databases">
        <title>Perkinsus chesapeaki whole genome sequence.</title>
        <authorList>
            <person name="Bogema D.R."/>
        </authorList>
    </citation>
    <scope>NUCLEOTIDE SEQUENCE [LARGE SCALE GENOMIC DNA]</scope>
    <source>
        <strain evidence="1">ATCC PRA-425</strain>
    </source>
</reference>
<name>A0A7J6M1K7_PERCH</name>
<comment type="caution">
    <text evidence="1">The sequence shown here is derived from an EMBL/GenBank/DDBJ whole genome shotgun (WGS) entry which is preliminary data.</text>
</comment>
<accession>A0A7J6M1K7</accession>
<gene>
    <name evidence="1" type="ORF">FOL47_004641</name>
</gene>
<dbReference type="EMBL" id="JAAPAO010000263">
    <property type="protein sequence ID" value="KAF4665374.1"/>
    <property type="molecule type" value="Genomic_DNA"/>
</dbReference>
<evidence type="ECO:0000313" key="2">
    <source>
        <dbReference type="Proteomes" id="UP000591131"/>
    </source>
</evidence>
<sequence>MLDTRGTGAKVWLASAKITSGGEGGDEGQEEQMASLVTTEMRKLMFEVPESDLVALLAVLTVLCVGGGQRAQLKLFEFGIVERLNKIASLFSASDRYHRPLSTFSSRSYGSNAAQRCCPFY</sequence>
<protein>
    <submittedName>
        <fullName evidence="1">Uncharacterized protein</fullName>
    </submittedName>
</protein>